<dbReference type="AGR" id="MGI:98351"/>
<evidence type="ECO:0000313" key="2">
    <source>
        <dbReference type="EMBL" id="BAC39756.1"/>
    </source>
</evidence>
<name>Q8C355_MOUSE</name>
<reference evidence="2" key="1">
    <citation type="journal article" date="1999" name="Methods Enzymol.">
        <title>High-efficiency full-length cDNA cloning.</title>
        <authorList>
            <person name="Carninci P."/>
            <person name="Hayashizaki Y."/>
        </authorList>
    </citation>
    <scope>NUCLEOTIDE SEQUENCE</scope>
    <source>
        <strain evidence="2">C57BL/6J</strain>
        <tissue evidence="2">Lung</tissue>
    </source>
</reference>
<dbReference type="MGI" id="MGI:98351">
    <property type="gene designation" value="Sod1"/>
</dbReference>
<evidence type="ECO:0000313" key="3">
    <source>
        <dbReference type="MGI" id="MGI:98351"/>
    </source>
</evidence>
<protein>
    <recommendedName>
        <fullName evidence="4">Superoxide dismutase [Cu-Zn]</fullName>
    </recommendedName>
</protein>
<evidence type="ECO:0000256" key="1">
    <source>
        <dbReference type="SAM" id="MobiDB-lite"/>
    </source>
</evidence>
<dbReference type="PeptideAtlas" id="Q8C355"/>
<reference evidence="2" key="7">
    <citation type="journal article" date="2005" name="Science">
        <title>The Transcriptional Landscape of the Mammalian Genome.</title>
        <authorList>
            <consortium name="The FANTOM Consortium"/>
            <consortium name="Riken Genome Exploration Research Group and Genome Science Group (Genome Network Project Core Group)"/>
        </authorList>
    </citation>
    <scope>NUCLEOTIDE SEQUENCE</scope>
    <source>
        <strain evidence="2">C57BL/6J</strain>
        <tissue evidence="2">Lung</tissue>
    </source>
</reference>
<evidence type="ECO:0008006" key="4">
    <source>
        <dbReference type="Google" id="ProtNLM"/>
    </source>
</evidence>
<accession>Q8C355</accession>
<feature type="region of interest" description="Disordered" evidence="1">
    <location>
        <begin position="23"/>
        <end position="93"/>
    </location>
</feature>
<gene>
    <name evidence="3" type="primary">Sod1</name>
</gene>
<reference evidence="2" key="4">
    <citation type="journal article" date="2001" name="Nature">
        <title>Functional annotation of a full-length mouse cDNA collection.</title>
        <authorList>
            <consortium name="The RIKEN Genome Exploration Research Group Phase II Team and the FANTOM Consortium"/>
        </authorList>
    </citation>
    <scope>NUCLEOTIDE SEQUENCE</scope>
    <source>
        <strain evidence="2">C57BL/6J</strain>
        <tissue evidence="2">Lung</tissue>
    </source>
</reference>
<reference evidence="2" key="5">
    <citation type="journal article" date="2002" name="Nature">
        <title>Analysis of the mouse transcriptome based on functional annotation of 60,770 full-length cDNAs.</title>
        <authorList>
            <consortium name="The FANTOM Consortium and the RIKEN Genome Exploration Research Group Phase I and II Team"/>
        </authorList>
    </citation>
    <scope>NUCLEOTIDE SEQUENCE</scope>
    <source>
        <strain evidence="2">C57BL/6J</strain>
        <tissue evidence="2">Lung</tissue>
    </source>
</reference>
<reference evidence="2" key="6">
    <citation type="submission" date="2002-04" db="EMBL/GenBank/DDBJ databases">
        <authorList>
            <person name="Adachi J."/>
            <person name="Aizawa K."/>
            <person name="Akimura T."/>
            <person name="Arakawa T."/>
            <person name="Bono H."/>
            <person name="Carninci P."/>
            <person name="Fukuda S."/>
            <person name="Furuno M."/>
            <person name="Hanagaki T."/>
            <person name="Hara A."/>
            <person name="Hashizume W."/>
            <person name="Hayashida K."/>
            <person name="Hayatsu N."/>
            <person name="Hiramoto K."/>
            <person name="Hiraoka T."/>
            <person name="Hirozane T."/>
            <person name="Hori F."/>
            <person name="Imotani K."/>
            <person name="Ishii Y."/>
            <person name="Itoh M."/>
            <person name="Kagawa I."/>
            <person name="Kasukawa T."/>
            <person name="Katoh H."/>
            <person name="Kawai J."/>
            <person name="Kojima Y."/>
            <person name="Kondo S."/>
            <person name="Konno H."/>
            <person name="Kouda M."/>
            <person name="Koya S."/>
            <person name="Kurihara C."/>
            <person name="Matsuyama T."/>
            <person name="Miyazaki A."/>
            <person name="Murata M."/>
            <person name="Nakamura M."/>
            <person name="Nishi K."/>
            <person name="Nomura K."/>
            <person name="Numazaki R."/>
            <person name="Ohno M."/>
            <person name="Ohsato N."/>
            <person name="Okazaki Y."/>
            <person name="Saito R."/>
            <person name="Saitoh H."/>
            <person name="Sakai C."/>
            <person name="Sakai K."/>
            <person name="Sakazume N."/>
            <person name="Sano H."/>
            <person name="Sasaki D."/>
            <person name="Shibata K."/>
            <person name="Shinagawa A."/>
            <person name="Shiraki T."/>
            <person name="Sogabe Y."/>
            <person name="Tagami M."/>
            <person name="Tagawa A."/>
            <person name="Takahashi F."/>
            <person name="Takaku-Akahira S."/>
            <person name="Takeda Y."/>
            <person name="Tanaka T."/>
            <person name="Tomaru A."/>
            <person name="Toya T."/>
            <person name="Yasunishi A."/>
            <person name="Muramatsu M."/>
            <person name="Hayashizaki Y."/>
        </authorList>
    </citation>
    <scope>NUCLEOTIDE SEQUENCE</scope>
    <source>
        <strain evidence="2">C57BL/6J</strain>
        <tissue evidence="2">Lung</tissue>
    </source>
</reference>
<dbReference type="EMBL" id="AK086878">
    <property type="protein sequence ID" value="BAC39756.1"/>
    <property type="molecule type" value="mRNA"/>
</dbReference>
<sequence length="128" mass="13182">MAMKAVCVLKGDGPVQGTIHFEQKARPGARGAGRGDAAHLCGSTPRPRHGLSPLSAESPWPGAGAGRREARPGAPRGLPGGRGPPRAPERLGLPGRAGLASVILLGLLLFRCPCPTGSEPRGHRLRLL</sequence>
<dbReference type="UCSC" id="uc029syr.1">
    <property type="organism name" value="mouse"/>
</dbReference>
<dbReference type="AlphaFoldDB" id="Q8C355"/>
<reference evidence="2" key="3">
    <citation type="journal article" date="2000" name="Genome Res.">
        <title>RIKEN integrated sequence analysis (RISA) system--384-format sequencing pipeline with 384 multicapillary sequencer.</title>
        <authorList>
            <person name="Shibata K."/>
            <person name="Itoh M."/>
            <person name="Aizawa K."/>
            <person name="Nagaoka S."/>
            <person name="Sasaki N."/>
            <person name="Carninci P."/>
            <person name="Konno H."/>
            <person name="Akiyama J."/>
            <person name="Nishi K."/>
            <person name="Kitsunai T."/>
            <person name="Tashiro H."/>
            <person name="Itoh M."/>
            <person name="Sumi N."/>
            <person name="Ishii Y."/>
            <person name="Nakamura S."/>
            <person name="Hazama M."/>
            <person name="Nishine T."/>
            <person name="Harada A."/>
            <person name="Yamamoto R."/>
            <person name="Matsumoto H."/>
            <person name="Sakaguchi S."/>
            <person name="Ikegami T."/>
            <person name="Kashiwagi K."/>
            <person name="Fujiwake S."/>
            <person name="Inoue K."/>
            <person name="Togawa Y."/>
            <person name="Izawa M."/>
            <person name="Ohara E."/>
            <person name="Watahiki M."/>
            <person name="Yoneda Y."/>
            <person name="Ishikawa T."/>
            <person name="Ozawa K."/>
            <person name="Tanaka T."/>
            <person name="Matsuura S."/>
            <person name="Kawai J."/>
            <person name="Okazaki Y."/>
            <person name="Muramatsu M."/>
            <person name="Inoue Y."/>
            <person name="Kira A."/>
            <person name="Hayashizaki Y."/>
        </authorList>
    </citation>
    <scope>NUCLEOTIDE SEQUENCE</scope>
    <source>
        <strain evidence="2">C57BL/6J</strain>
        <tissue evidence="2">Lung</tissue>
    </source>
</reference>
<proteinExistence type="evidence at transcript level"/>
<reference evidence="2" key="2">
    <citation type="journal article" date="2000" name="Genome Res.">
        <title>Normalization and subtraction of cap-trapper-selected cDNAs to prepare full-length cDNA libraries for rapid discovery of new genes.</title>
        <authorList>
            <person name="Carninci P."/>
            <person name="Shibata Y."/>
            <person name="Hayatsu N."/>
            <person name="Sugahara Y."/>
            <person name="Shibata K."/>
            <person name="Itoh M."/>
            <person name="Konno H."/>
            <person name="Okazaki Y."/>
            <person name="Muramatsu M."/>
            <person name="Hayashizaki Y."/>
        </authorList>
    </citation>
    <scope>NUCLEOTIDE SEQUENCE</scope>
    <source>
        <strain evidence="2">C57BL/6J</strain>
        <tissue evidence="2">Lung</tissue>
    </source>
</reference>
<reference evidence="2" key="8">
    <citation type="journal article" date="2005" name="Science">
        <title>Antisense Transcription in the Mammalian Transcriptome.</title>
        <authorList>
            <consortium name="RIKEN Genome Exploration Research Group and Genome Science Group (Genome Network Project Core Group) and the FANTOM Consortium"/>
        </authorList>
    </citation>
    <scope>NUCLEOTIDE SEQUENCE</scope>
    <source>
        <strain evidence="2">C57BL/6J</strain>
        <tissue evidence="2">Lung</tissue>
    </source>
</reference>
<organism evidence="2">
    <name type="scientific">Mus musculus</name>
    <name type="common">Mouse</name>
    <dbReference type="NCBI Taxonomy" id="10090"/>
    <lineage>
        <taxon>Eukaryota</taxon>
        <taxon>Metazoa</taxon>
        <taxon>Chordata</taxon>
        <taxon>Craniata</taxon>
        <taxon>Vertebrata</taxon>
        <taxon>Euteleostomi</taxon>
        <taxon>Mammalia</taxon>
        <taxon>Eutheria</taxon>
        <taxon>Euarchontoglires</taxon>
        <taxon>Glires</taxon>
        <taxon>Rodentia</taxon>
        <taxon>Myomorpha</taxon>
        <taxon>Muroidea</taxon>
        <taxon>Muridae</taxon>
        <taxon>Murinae</taxon>
        <taxon>Mus</taxon>
        <taxon>Mus</taxon>
    </lineage>
</organism>